<name>A0A2P4Y1Z0_9STRA</name>
<dbReference type="AlphaFoldDB" id="A0A2P4Y1Z0"/>
<evidence type="ECO:0000313" key="2">
    <source>
        <dbReference type="Proteomes" id="UP000237271"/>
    </source>
</evidence>
<organism evidence="1 2">
    <name type="scientific">Phytophthora palmivora</name>
    <dbReference type="NCBI Taxonomy" id="4796"/>
    <lineage>
        <taxon>Eukaryota</taxon>
        <taxon>Sar</taxon>
        <taxon>Stramenopiles</taxon>
        <taxon>Oomycota</taxon>
        <taxon>Peronosporomycetes</taxon>
        <taxon>Peronosporales</taxon>
        <taxon>Peronosporaceae</taxon>
        <taxon>Phytophthora</taxon>
    </lineage>
</organism>
<accession>A0A2P4Y1Z0</accession>
<sequence length="147" mass="17383">MVLRQLNLYYAGRREDSTCRRCQLDEETQTHIFWECPHAKECWLWLIIISHWIGAPASESEFPRFRNYCASRKAPPISTTMKMRLKLDTGSYTSQFEEVLQRIWRVLTTVCYTILWSRNKTAAKREQMLPETVEKGVLLSQCLDSFI</sequence>
<dbReference type="Proteomes" id="UP000237271">
    <property type="component" value="Unassembled WGS sequence"/>
</dbReference>
<evidence type="ECO:0000313" key="1">
    <source>
        <dbReference type="EMBL" id="POM71833.1"/>
    </source>
</evidence>
<proteinExistence type="predicted"/>
<gene>
    <name evidence="1" type="ORF">PHPALM_11547</name>
</gene>
<keyword evidence="2" id="KW-1185">Reference proteome</keyword>
<protein>
    <submittedName>
        <fullName evidence="1">RxLR effector candidate protein</fullName>
    </submittedName>
</protein>
<comment type="caution">
    <text evidence="1">The sequence shown here is derived from an EMBL/GenBank/DDBJ whole genome shotgun (WGS) entry which is preliminary data.</text>
</comment>
<dbReference type="OrthoDB" id="129138at2759"/>
<reference evidence="1 2" key="1">
    <citation type="journal article" date="2017" name="Genome Biol. Evol.">
        <title>Phytophthora megakarya and P. palmivora, closely related causal agents of cacao black pod rot, underwent increases in genome sizes and gene numbers by different mechanisms.</title>
        <authorList>
            <person name="Ali S.S."/>
            <person name="Shao J."/>
            <person name="Lary D.J."/>
            <person name="Kronmiller B."/>
            <person name="Shen D."/>
            <person name="Strem M.D."/>
            <person name="Amoako-Attah I."/>
            <person name="Akrofi A.Y."/>
            <person name="Begoude B.A."/>
            <person name="Ten Hoopen G.M."/>
            <person name="Coulibaly K."/>
            <person name="Kebe B.I."/>
            <person name="Melnick R.L."/>
            <person name="Guiltinan M.J."/>
            <person name="Tyler B.M."/>
            <person name="Meinhardt L.W."/>
            <person name="Bailey B.A."/>
        </authorList>
    </citation>
    <scope>NUCLEOTIDE SEQUENCE [LARGE SCALE GENOMIC DNA]</scope>
    <source>
        <strain evidence="2">sbr112.9</strain>
    </source>
</reference>
<dbReference type="EMBL" id="NCKW01006402">
    <property type="protein sequence ID" value="POM71833.1"/>
    <property type="molecule type" value="Genomic_DNA"/>
</dbReference>